<dbReference type="EMBL" id="JAGEUA010000010">
    <property type="protein sequence ID" value="KAL0964737.1"/>
    <property type="molecule type" value="Genomic_DNA"/>
</dbReference>
<feature type="signal peptide" evidence="2">
    <location>
        <begin position="1"/>
        <end position="44"/>
    </location>
</feature>
<keyword evidence="4" id="KW-1185">Reference proteome</keyword>
<keyword evidence="2" id="KW-0732">Signal</keyword>
<evidence type="ECO:0000256" key="2">
    <source>
        <dbReference type="SAM" id="SignalP"/>
    </source>
</evidence>
<organism evidence="3 4">
    <name type="scientific">Umbra pygmaea</name>
    <name type="common">Eastern mudminnow</name>
    <dbReference type="NCBI Taxonomy" id="75934"/>
    <lineage>
        <taxon>Eukaryota</taxon>
        <taxon>Metazoa</taxon>
        <taxon>Chordata</taxon>
        <taxon>Craniata</taxon>
        <taxon>Vertebrata</taxon>
        <taxon>Euteleostomi</taxon>
        <taxon>Actinopterygii</taxon>
        <taxon>Neopterygii</taxon>
        <taxon>Teleostei</taxon>
        <taxon>Protacanthopterygii</taxon>
        <taxon>Esociformes</taxon>
        <taxon>Umbridae</taxon>
        <taxon>Umbra</taxon>
    </lineage>
</organism>
<feature type="chain" id="PRO_5044744913" evidence="2">
    <location>
        <begin position="45"/>
        <end position="134"/>
    </location>
</feature>
<protein>
    <submittedName>
        <fullName evidence="3">Uncharacterized protein</fullName>
    </submittedName>
</protein>
<accession>A0ABD0WKG2</accession>
<dbReference type="AlphaFoldDB" id="A0ABD0WKG2"/>
<dbReference type="Proteomes" id="UP001557470">
    <property type="component" value="Unassembled WGS sequence"/>
</dbReference>
<proteinExistence type="predicted"/>
<evidence type="ECO:0000256" key="1">
    <source>
        <dbReference type="SAM" id="MobiDB-lite"/>
    </source>
</evidence>
<comment type="caution">
    <text evidence="3">The sequence shown here is derived from an EMBL/GenBank/DDBJ whole genome shotgun (WGS) entry which is preliminary data.</text>
</comment>
<reference evidence="3 4" key="1">
    <citation type="submission" date="2024-06" db="EMBL/GenBank/DDBJ databases">
        <authorList>
            <person name="Pan Q."/>
            <person name="Wen M."/>
            <person name="Jouanno E."/>
            <person name="Zahm M."/>
            <person name="Klopp C."/>
            <person name="Cabau C."/>
            <person name="Louis A."/>
            <person name="Berthelot C."/>
            <person name="Parey E."/>
            <person name="Roest Crollius H."/>
            <person name="Montfort J."/>
            <person name="Robinson-Rechavi M."/>
            <person name="Bouchez O."/>
            <person name="Lampietro C."/>
            <person name="Lopez Roques C."/>
            <person name="Donnadieu C."/>
            <person name="Postlethwait J."/>
            <person name="Bobe J."/>
            <person name="Verreycken H."/>
            <person name="Guiguen Y."/>
        </authorList>
    </citation>
    <scope>NUCLEOTIDE SEQUENCE [LARGE SCALE GENOMIC DNA]</scope>
    <source>
        <strain evidence="3">Up_M1</strain>
        <tissue evidence="3">Testis</tissue>
    </source>
</reference>
<sequence>MECYVMDNKRRQQETEIRMRSHRVILLFAFLGILLANQLNQVNAKPDQEAQYDEDTLPQEDQEDGKQESPLQEDKDNQYDVATALKTLQEIQNAPEGQKLQSLYWYRRRFFRRIIRSFYPYRWRRYYRCFGYYY</sequence>
<name>A0ABD0WKG2_UMBPY</name>
<feature type="region of interest" description="Disordered" evidence="1">
    <location>
        <begin position="45"/>
        <end position="76"/>
    </location>
</feature>
<feature type="compositionally biased region" description="Acidic residues" evidence="1">
    <location>
        <begin position="50"/>
        <end position="63"/>
    </location>
</feature>
<evidence type="ECO:0000313" key="3">
    <source>
        <dbReference type="EMBL" id="KAL0964737.1"/>
    </source>
</evidence>
<evidence type="ECO:0000313" key="4">
    <source>
        <dbReference type="Proteomes" id="UP001557470"/>
    </source>
</evidence>
<gene>
    <name evidence="3" type="ORF">UPYG_G00328220</name>
</gene>
<feature type="compositionally biased region" description="Basic and acidic residues" evidence="1">
    <location>
        <begin position="64"/>
        <end position="76"/>
    </location>
</feature>